<dbReference type="AlphaFoldDB" id="A0AAE9XKV4"/>
<dbReference type="KEGG" id="gso:PH603_10885"/>
<evidence type="ECO:0000313" key="2">
    <source>
        <dbReference type="EMBL" id="WCL53044.1"/>
    </source>
</evidence>
<proteinExistence type="predicted"/>
<protein>
    <submittedName>
        <fullName evidence="2">Rod-binding protein</fullName>
    </submittedName>
</protein>
<feature type="domain" description="Flagellar protein FlgJ N-terminal" evidence="1">
    <location>
        <begin position="70"/>
        <end position="111"/>
    </location>
</feature>
<dbReference type="InterPro" id="IPR019301">
    <property type="entry name" value="Flagellar_prot_FlgJ_N"/>
</dbReference>
<name>A0AAE9XKV4_9PROT</name>
<dbReference type="EMBL" id="CP116805">
    <property type="protein sequence ID" value="WCL53044.1"/>
    <property type="molecule type" value="Genomic_DNA"/>
</dbReference>
<sequence length="118" mass="12729">MDSGLLTLPQTDIGSFERSKARLEAAKRAATVEPGSTLTDAQKKAARKAAEDFEAVFITQMLNPIFEGLSTDSMFGGGQSEEVYRSLMLDEVGKSVAHRGGFGIADNVYTQLLKLQEA</sequence>
<dbReference type="Proteomes" id="UP001217500">
    <property type="component" value="Chromosome"/>
</dbReference>
<gene>
    <name evidence="2" type="ORF">PH603_10885</name>
</gene>
<dbReference type="RefSeq" id="WP_289502556.1">
    <property type="nucleotide sequence ID" value="NZ_CP116805.1"/>
</dbReference>
<dbReference type="Pfam" id="PF10135">
    <property type="entry name" value="Rod-binding"/>
    <property type="match status" value="1"/>
</dbReference>
<keyword evidence="3" id="KW-1185">Reference proteome</keyword>
<evidence type="ECO:0000259" key="1">
    <source>
        <dbReference type="Pfam" id="PF10135"/>
    </source>
</evidence>
<organism evidence="2 3">
    <name type="scientific">Gimibacter soli</name>
    <dbReference type="NCBI Taxonomy" id="3024400"/>
    <lineage>
        <taxon>Bacteria</taxon>
        <taxon>Pseudomonadati</taxon>
        <taxon>Pseudomonadota</taxon>
        <taxon>Alphaproteobacteria</taxon>
        <taxon>Kordiimonadales</taxon>
        <taxon>Temperatibacteraceae</taxon>
        <taxon>Gimibacter</taxon>
    </lineage>
</organism>
<reference evidence="2" key="1">
    <citation type="submission" date="2023-01" db="EMBL/GenBank/DDBJ databases">
        <title>The genome sequence of Kordiimonadaceae bacterium 6D33.</title>
        <authorList>
            <person name="Liu Y."/>
        </authorList>
    </citation>
    <scope>NUCLEOTIDE SEQUENCE</scope>
    <source>
        <strain evidence="2">6D33</strain>
    </source>
</reference>
<evidence type="ECO:0000313" key="3">
    <source>
        <dbReference type="Proteomes" id="UP001217500"/>
    </source>
</evidence>
<accession>A0AAE9XKV4</accession>